<dbReference type="Gene3D" id="3.30.450.150">
    <property type="entry name" value="Haem-degrading domain"/>
    <property type="match status" value="1"/>
</dbReference>
<dbReference type="InterPro" id="IPR038084">
    <property type="entry name" value="PduO/GlcC-like_sf"/>
</dbReference>
<evidence type="ECO:0000313" key="1">
    <source>
        <dbReference type="EMBL" id="MBB2930523.1"/>
    </source>
</evidence>
<protein>
    <submittedName>
        <fullName evidence="1">Uncharacterized protein GlcG (DUF336 family)</fullName>
    </submittedName>
</protein>
<comment type="caution">
    <text evidence="1">The sequence shown here is derived from an EMBL/GenBank/DDBJ whole genome shotgun (WGS) entry which is preliminary data.</text>
</comment>
<dbReference type="InterPro" id="IPR052517">
    <property type="entry name" value="GlcG_carb_metab_protein"/>
</dbReference>
<dbReference type="SUPFAM" id="SSF143744">
    <property type="entry name" value="GlcG-like"/>
    <property type="match status" value="1"/>
</dbReference>
<evidence type="ECO:0000313" key="2">
    <source>
        <dbReference type="Proteomes" id="UP000533533"/>
    </source>
</evidence>
<dbReference type="Pfam" id="PF03928">
    <property type="entry name" value="HbpS-like"/>
    <property type="match status" value="1"/>
</dbReference>
<accession>A0ABR6FU09</accession>
<proteinExistence type="predicted"/>
<dbReference type="RefSeq" id="WP_207786550.1">
    <property type="nucleotide sequence ID" value="NZ_JACHVZ010000014.1"/>
</dbReference>
<dbReference type="PANTHER" id="PTHR34309:SF1">
    <property type="entry name" value="PROTEIN GLCG"/>
    <property type="match status" value="1"/>
</dbReference>
<dbReference type="Proteomes" id="UP000533533">
    <property type="component" value="Unassembled WGS sequence"/>
</dbReference>
<name>A0ABR6FU09_9BURK</name>
<dbReference type="EMBL" id="JACHVZ010000014">
    <property type="protein sequence ID" value="MBB2930523.1"/>
    <property type="molecule type" value="Genomic_DNA"/>
</dbReference>
<sequence>MVQSARPRVSDKWARNSYLDETEKLFLEDIADEVIGRAFKAAANLDATICVSVVDKNGLLCAFRRMADVIPGAIDVAFKKAHTASLFRLDTDEIGKVMHPDGMAYTLQFTNGGLIGFGGGVVIYDNTAHVIGAVGVSGATPSIDNQIALSAAGRK</sequence>
<dbReference type="PANTHER" id="PTHR34309">
    <property type="entry name" value="SLR1406 PROTEIN"/>
    <property type="match status" value="1"/>
</dbReference>
<organism evidence="1 2">
    <name type="scientific">Paraburkholderia silvatlantica</name>
    <dbReference type="NCBI Taxonomy" id="321895"/>
    <lineage>
        <taxon>Bacteria</taxon>
        <taxon>Pseudomonadati</taxon>
        <taxon>Pseudomonadota</taxon>
        <taxon>Betaproteobacteria</taxon>
        <taxon>Burkholderiales</taxon>
        <taxon>Burkholderiaceae</taxon>
        <taxon>Paraburkholderia</taxon>
    </lineage>
</organism>
<gene>
    <name evidence="1" type="ORF">FHX59_004986</name>
</gene>
<reference evidence="1 2" key="1">
    <citation type="submission" date="2020-08" db="EMBL/GenBank/DDBJ databases">
        <title>Genomic Encyclopedia of Type Strains, Phase IV (KMG-V): Genome sequencing to study the core and pangenomes of soil and plant-associated prokaryotes.</title>
        <authorList>
            <person name="Whitman W."/>
        </authorList>
    </citation>
    <scope>NUCLEOTIDE SEQUENCE [LARGE SCALE GENOMIC DNA]</scope>
    <source>
        <strain evidence="1 2">SRMrh-85</strain>
    </source>
</reference>
<dbReference type="InterPro" id="IPR005624">
    <property type="entry name" value="PduO/GlcC-like"/>
</dbReference>
<keyword evidence="2" id="KW-1185">Reference proteome</keyword>